<comment type="caution">
    <text evidence="2">The sequence shown here is derived from an EMBL/GenBank/DDBJ whole genome shotgun (WGS) entry which is preliminary data.</text>
</comment>
<feature type="domain" description="Scaffold protein FimL second" evidence="1">
    <location>
        <begin position="153"/>
        <end position="278"/>
    </location>
</feature>
<evidence type="ECO:0000259" key="1">
    <source>
        <dbReference type="Pfam" id="PF26379"/>
    </source>
</evidence>
<accession>A0ABM9AAV7</accession>
<dbReference type="InterPro" id="IPR058661">
    <property type="entry name" value="FimL_2nd"/>
</dbReference>
<dbReference type="Pfam" id="PF26379">
    <property type="entry name" value="FimL_2nd"/>
    <property type="match status" value="1"/>
</dbReference>
<keyword evidence="3" id="KW-1185">Reference proteome</keyword>
<gene>
    <name evidence="2" type="ORF">SIN8267_00375</name>
</gene>
<organism evidence="2 3">
    <name type="scientific">Sinobacterium norvegicum</name>
    <dbReference type="NCBI Taxonomy" id="1641715"/>
    <lineage>
        <taxon>Bacteria</taxon>
        <taxon>Pseudomonadati</taxon>
        <taxon>Pseudomonadota</taxon>
        <taxon>Gammaproteobacteria</taxon>
        <taxon>Cellvibrionales</taxon>
        <taxon>Spongiibacteraceae</taxon>
        <taxon>Sinobacterium</taxon>
    </lineage>
</organism>
<dbReference type="EMBL" id="CAKLPX010000001">
    <property type="protein sequence ID" value="CAH0990283.1"/>
    <property type="molecule type" value="Genomic_DNA"/>
</dbReference>
<sequence length="553" mass="61008">MNSVALVIDETNLTIGKTLASLEQYLSDLSREELLADVHSQLSQLSGTFEILQFTGVTTLLENLSVVLQRLTRGEIKLSEAVINAIGKTLFVLPRYVDYCISQQHCYPLLINQFSNQLALPAKKSIQYESELTGLAKYSSDMTISALTLDGDRERLKRLHHMYQVGLLGLVKGKDQQQYGRLMAHVSNKVQVFEGFPTSLWRLIEVVLTAVSSNKLQINFTRLRLLMSIDNNLRQLSRGKETVVTGQVIDELLFLVSIIDSSAAPITAILNEHEVSKLSWTDNDFKDHFNNIIGPGKDTVAIVSAAIVEELLQARDILELVSQTGVTDEWQSLLQLLGKTESILSFLSLMDIAHTLQHLRLELELAVRDGVVNDKQCLLDAAGTLLYIESALSLLTALPTEVSGDKELLSRDKQTTVIADVMLNKAAKIVIAEGVSMMNLAKRSIVNYAENNFDFSHIANLSATLAKVAGFLAILDYHRAQQIILKCNQYIATLETTVLSSEQQSEQVEALADTLVGIEYYINELASTANSNDDLLGIAEQGISQLIVGSSAE</sequence>
<evidence type="ECO:0000313" key="2">
    <source>
        <dbReference type="EMBL" id="CAH0990283.1"/>
    </source>
</evidence>
<protein>
    <recommendedName>
        <fullName evidence="1">Scaffold protein FimL second domain-containing protein</fullName>
    </recommendedName>
</protein>
<reference evidence="2" key="1">
    <citation type="submission" date="2021-12" db="EMBL/GenBank/DDBJ databases">
        <authorList>
            <person name="Rodrigo-Torres L."/>
            <person name="Arahal R. D."/>
            <person name="Lucena T."/>
        </authorList>
    </citation>
    <scope>NUCLEOTIDE SEQUENCE</scope>
    <source>
        <strain evidence="2">CECT 8267</strain>
    </source>
</reference>
<proteinExistence type="predicted"/>
<dbReference type="Proteomes" id="UP000838100">
    <property type="component" value="Unassembled WGS sequence"/>
</dbReference>
<name>A0ABM9AAV7_9GAMM</name>
<evidence type="ECO:0000313" key="3">
    <source>
        <dbReference type="Proteomes" id="UP000838100"/>
    </source>
</evidence>